<evidence type="ECO:0000313" key="1">
    <source>
        <dbReference type="EMBL" id="MBK1869942.1"/>
    </source>
</evidence>
<dbReference type="EMBL" id="JAENHL010000008">
    <property type="protein sequence ID" value="MBK1869942.1"/>
    <property type="molecule type" value="Genomic_DNA"/>
</dbReference>
<proteinExistence type="predicted"/>
<name>A0ACC5RBG3_9HYPH</name>
<evidence type="ECO:0000313" key="2">
    <source>
        <dbReference type="Proteomes" id="UP000616151"/>
    </source>
</evidence>
<reference evidence="1" key="1">
    <citation type="submission" date="2021-01" db="EMBL/GenBank/DDBJ databases">
        <authorList>
            <person name="Sun Q."/>
        </authorList>
    </citation>
    <scope>NUCLEOTIDE SEQUENCE</scope>
    <source>
        <strain evidence="1">YIM B02566</strain>
    </source>
</reference>
<comment type="caution">
    <text evidence="1">The sequence shown here is derived from an EMBL/GenBank/DDBJ whole genome shotgun (WGS) entry which is preliminary data.</text>
</comment>
<protein>
    <submittedName>
        <fullName evidence="1">DUF559 domain-containing protein</fullName>
    </submittedName>
</protein>
<organism evidence="1 2">
    <name type="scientific">Taklimakanibacter albus</name>
    <dbReference type="NCBI Taxonomy" id="2800327"/>
    <lineage>
        <taxon>Bacteria</taxon>
        <taxon>Pseudomonadati</taxon>
        <taxon>Pseudomonadota</taxon>
        <taxon>Alphaproteobacteria</taxon>
        <taxon>Hyphomicrobiales</taxon>
        <taxon>Aestuariivirgaceae</taxon>
        <taxon>Taklimakanibacter</taxon>
    </lineage>
</organism>
<keyword evidence="2" id="KW-1185">Reference proteome</keyword>
<sequence>MTTRQIEPKRLDQARRLRRSQTPAEERLWSGLRARRLQGHKFIRQHSVGPFTVDFLCREAALIIEVDGATHSEDRDIDYDARRTAYLELQGYRVLRILNDDIFHRFNDVMDMILLALADKLPPD</sequence>
<gene>
    <name evidence="1" type="ORF">JHL16_26495</name>
</gene>
<accession>A0ACC5RBG3</accession>
<dbReference type="Proteomes" id="UP000616151">
    <property type="component" value="Unassembled WGS sequence"/>
</dbReference>